<keyword evidence="6" id="KW-0675">Receptor</keyword>
<evidence type="ECO:0000256" key="3">
    <source>
        <dbReference type="ARBA" id="ARBA00022989"/>
    </source>
</evidence>
<protein>
    <submittedName>
        <fullName evidence="11 12">Uncharacterized protein LOC115220560</fullName>
    </submittedName>
</protein>
<keyword evidence="10" id="KW-1185">Reference proteome</keyword>
<comment type="subcellular location">
    <subcellularLocation>
        <location evidence="1">Membrane</location>
        <topology evidence="1">Multi-pass membrane protein</topology>
    </subcellularLocation>
</comment>
<dbReference type="PANTHER" id="PTHR24243">
    <property type="entry name" value="G-PROTEIN COUPLED RECEPTOR"/>
    <property type="match status" value="1"/>
</dbReference>
<feature type="transmembrane region" description="Helical" evidence="8">
    <location>
        <begin position="24"/>
        <end position="44"/>
    </location>
</feature>
<reference evidence="11 12" key="1">
    <citation type="submission" date="2025-08" db="UniProtKB">
        <authorList>
            <consortium name="RefSeq"/>
        </authorList>
    </citation>
    <scope>IDENTIFICATION</scope>
</reference>
<sequence>MNFSATHAMELDEFAKISFFLRQYFLPSTIIFGMTTNTLTAILFKKFHSKESKIAPLLMAIAIVDTIYLFCLFLTWIESLSVDIYEAPGLCQIQVFCSHYFAFLSFWYLAWIVFLIIFSSLAPNKYHSMRSSGMVTLCFVGITIFAFTGYLYKTWTFGTNEYNGIKMCTIITGTQSAMKLIYILDAFFMSICPSAVFVIFHIMLLLRCVRLPLYSTDTSNNQSITNGTEEYRLVVALTILYYIFIFPNIVSQFFNFIGTAYNKKIISLFNIFQQLFTAYFAMKPIVYVFLSSSYRQAFVNCLKSLCRNLSCQSSKTRVIAVPTDETTV</sequence>
<feature type="transmembrane region" description="Helical" evidence="8">
    <location>
        <begin position="134"/>
        <end position="152"/>
    </location>
</feature>
<feature type="transmembrane region" description="Helical" evidence="8">
    <location>
        <begin position="186"/>
        <end position="209"/>
    </location>
</feature>
<proteinExistence type="predicted"/>
<feature type="transmembrane region" description="Helical" evidence="8">
    <location>
        <begin position="230"/>
        <end position="251"/>
    </location>
</feature>
<feature type="transmembrane region" description="Helical" evidence="8">
    <location>
        <begin position="271"/>
        <end position="290"/>
    </location>
</feature>
<dbReference type="GO" id="GO:0005886">
    <property type="term" value="C:plasma membrane"/>
    <property type="evidence" value="ECO:0007669"/>
    <property type="project" value="TreeGrafter"/>
</dbReference>
<evidence type="ECO:0000256" key="6">
    <source>
        <dbReference type="ARBA" id="ARBA00023170"/>
    </source>
</evidence>
<evidence type="ECO:0000256" key="8">
    <source>
        <dbReference type="SAM" id="Phobius"/>
    </source>
</evidence>
<feature type="transmembrane region" description="Helical" evidence="8">
    <location>
        <begin position="56"/>
        <end position="77"/>
    </location>
</feature>
<keyword evidence="2 8" id="KW-0812">Transmembrane</keyword>
<evidence type="ECO:0000313" key="12">
    <source>
        <dbReference type="RefSeq" id="XP_036365782.1"/>
    </source>
</evidence>
<dbReference type="Pfam" id="PF10324">
    <property type="entry name" value="7TM_GPCR_Srw"/>
    <property type="match status" value="1"/>
</dbReference>
<evidence type="ECO:0000313" key="11">
    <source>
        <dbReference type="RefSeq" id="XP_029646566.1"/>
    </source>
</evidence>
<evidence type="ECO:0000256" key="7">
    <source>
        <dbReference type="ARBA" id="ARBA00023224"/>
    </source>
</evidence>
<evidence type="ECO:0000256" key="1">
    <source>
        <dbReference type="ARBA" id="ARBA00004141"/>
    </source>
</evidence>
<evidence type="ECO:0000256" key="4">
    <source>
        <dbReference type="ARBA" id="ARBA00023040"/>
    </source>
</evidence>
<dbReference type="RefSeq" id="XP_029646566.1">
    <property type="nucleotide sequence ID" value="XM_029790706.2"/>
</dbReference>
<feature type="domain" description="G-protein coupled receptors family 1 profile" evidence="9">
    <location>
        <begin position="36"/>
        <end position="287"/>
    </location>
</feature>
<gene>
    <name evidence="11 12" type="primary">LOC115220560</name>
</gene>
<keyword evidence="3 8" id="KW-1133">Transmembrane helix</keyword>
<keyword evidence="5 8" id="KW-0472">Membrane</keyword>
<accession>A0A6P7T8J6</accession>
<evidence type="ECO:0000313" key="10">
    <source>
        <dbReference type="Proteomes" id="UP000515154"/>
    </source>
</evidence>
<dbReference type="Proteomes" id="UP000515154">
    <property type="component" value="Linkage group LG16"/>
</dbReference>
<evidence type="ECO:0000256" key="5">
    <source>
        <dbReference type="ARBA" id="ARBA00023136"/>
    </source>
</evidence>
<dbReference type="AlphaFoldDB" id="A0A6P7T8J6"/>
<dbReference type="PROSITE" id="PS50262">
    <property type="entry name" value="G_PROTEIN_RECEP_F1_2"/>
    <property type="match status" value="1"/>
</dbReference>
<dbReference type="KEGG" id="osn:115220560"/>
<dbReference type="InterPro" id="IPR019427">
    <property type="entry name" value="7TM_GPCR_serpentine_rcpt_Srw"/>
</dbReference>
<dbReference type="GO" id="GO:0008528">
    <property type="term" value="F:G protein-coupled peptide receptor activity"/>
    <property type="evidence" value="ECO:0007669"/>
    <property type="project" value="InterPro"/>
</dbReference>
<dbReference type="PANTHER" id="PTHR24243:SF230">
    <property type="entry name" value="G-PROTEIN COUPLED RECEPTORS FAMILY 1 PROFILE DOMAIN-CONTAINING PROTEIN"/>
    <property type="match status" value="1"/>
</dbReference>
<name>A0A6P7T8J6_9MOLL</name>
<evidence type="ECO:0000256" key="2">
    <source>
        <dbReference type="ARBA" id="ARBA00022692"/>
    </source>
</evidence>
<keyword evidence="4" id="KW-0297">G-protein coupled receptor</keyword>
<dbReference type="RefSeq" id="XP_036365782.1">
    <property type="nucleotide sequence ID" value="XM_036509889.1"/>
</dbReference>
<keyword evidence="7" id="KW-0807">Transducer</keyword>
<dbReference type="SUPFAM" id="SSF81321">
    <property type="entry name" value="Family A G protein-coupled receptor-like"/>
    <property type="match status" value="1"/>
</dbReference>
<organism evidence="10 11">
    <name type="scientific">Octopus sinensis</name>
    <name type="common">East Asian common octopus</name>
    <dbReference type="NCBI Taxonomy" id="2607531"/>
    <lineage>
        <taxon>Eukaryota</taxon>
        <taxon>Metazoa</taxon>
        <taxon>Spiralia</taxon>
        <taxon>Lophotrochozoa</taxon>
        <taxon>Mollusca</taxon>
        <taxon>Cephalopoda</taxon>
        <taxon>Coleoidea</taxon>
        <taxon>Octopodiformes</taxon>
        <taxon>Octopoda</taxon>
        <taxon>Incirrata</taxon>
        <taxon>Octopodidae</taxon>
        <taxon>Octopus</taxon>
    </lineage>
</organism>
<evidence type="ECO:0000259" key="9">
    <source>
        <dbReference type="PROSITE" id="PS50262"/>
    </source>
</evidence>
<feature type="transmembrane region" description="Helical" evidence="8">
    <location>
        <begin position="100"/>
        <end position="122"/>
    </location>
</feature>
<dbReference type="Gene3D" id="1.20.1070.10">
    <property type="entry name" value="Rhodopsin 7-helix transmembrane proteins"/>
    <property type="match status" value="1"/>
</dbReference>
<dbReference type="InterPro" id="IPR017452">
    <property type="entry name" value="GPCR_Rhodpsn_7TM"/>
</dbReference>